<protein>
    <recommendedName>
        <fullName evidence="4">Secreted protein</fullName>
    </recommendedName>
</protein>
<feature type="chain" id="PRO_5003131408" description="Secreted protein" evidence="1">
    <location>
        <begin position="26"/>
        <end position="123"/>
    </location>
</feature>
<sequence length="123" mass="12667">MRFKTIGVAIVASLAVFGGTQSASAADWLTAKAPTYKSGKVTAKATMLGPQPAGTKLCVSLLVAHPYYPDIEVAQKCKTMQAGSVSVTAKVGTCGKYSSFASAKRGGSGKSSIRKSNPAIYCK</sequence>
<dbReference type="Proteomes" id="UP000003963">
    <property type="component" value="Unassembled WGS sequence"/>
</dbReference>
<reference evidence="2 3" key="1">
    <citation type="submission" date="2009-02" db="EMBL/GenBank/DDBJ databases">
        <title>Annotation of Streptomyces hygroscopicus strain ATCC 53653.</title>
        <authorList>
            <consortium name="The Broad Institute Genome Sequencing Platform"/>
            <consortium name="Broad Institute Microbial Sequencing Center"/>
            <person name="Fischbach M."/>
            <person name="Godfrey P."/>
            <person name="Ward D."/>
            <person name="Young S."/>
            <person name="Zeng Q."/>
            <person name="Koehrsen M."/>
            <person name="Alvarado L."/>
            <person name="Berlin A.M."/>
            <person name="Bochicchio J."/>
            <person name="Borenstein D."/>
            <person name="Chapman S.B."/>
            <person name="Chen Z."/>
            <person name="Engels R."/>
            <person name="Freedman E."/>
            <person name="Gellesch M."/>
            <person name="Goldberg J."/>
            <person name="Griggs A."/>
            <person name="Gujja S."/>
            <person name="Heilman E.R."/>
            <person name="Heiman D.I."/>
            <person name="Hepburn T.A."/>
            <person name="Howarth C."/>
            <person name="Jen D."/>
            <person name="Larson L."/>
            <person name="Lewis B."/>
            <person name="Mehta T."/>
            <person name="Park D."/>
            <person name="Pearson M."/>
            <person name="Richards J."/>
            <person name="Roberts A."/>
            <person name="Saif S."/>
            <person name="Shea T.D."/>
            <person name="Shenoy N."/>
            <person name="Sisk P."/>
            <person name="Stolte C."/>
            <person name="Sykes S.N."/>
            <person name="Thomson T."/>
            <person name="Walk T."/>
            <person name="White J."/>
            <person name="Yandava C."/>
            <person name="Straight P."/>
            <person name="Clardy J."/>
            <person name="Hung D."/>
            <person name="Kolter R."/>
            <person name="Mekalanos J."/>
            <person name="Walker S."/>
            <person name="Walsh C.T."/>
            <person name="Wieland-Brown L.C."/>
            <person name="Haas B."/>
            <person name="Nusbaum C."/>
            <person name="Birren B."/>
        </authorList>
    </citation>
    <scope>NUCLEOTIDE SEQUENCE [LARGE SCALE GENOMIC DNA]</scope>
    <source>
        <strain evidence="2 3">ATCC 53653</strain>
    </source>
</reference>
<dbReference type="RefSeq" id="WP_009715635.1">
    <property type="nucleotide sequence ID" value="NZ_GG657754.1"/>
</dbReference>
<dbReference type="STRING" id="457427.SSOG_03534"/>
<dbReference type="HOGENOM" id="CLU_2013968_0_0_11"/>
<keyword evidence="3" id="KW-1185">Reference proteome</keyword>
<dbReference type="AlphaFoldDB" id="D9WNC3"/>
<evidence type="ECO:0000313" key="2">
    <source>
        <dbReference type="EMBL" id="EFL23820.1"/>
    </source>
</evidence>
<keyword evidence="1" id="KW-0732">Signal</keyword>
<accession>D9WNC3</accession>
<evidence type="ECO:0000256" key="1">
    <source>
        <dbReference type="SAM" id="SignalP"/>
    </source>
</evidence>
<evidence type="ECO:0000313" key="3">
    <source>
        <dbReference type="Proteomes" id="UP000003963"/>
    </source>
</evidence>
<feature type="signal peptide" evidence="1">
    <location>
        <begin position="1"/>
        <end position="25"/>
    </location>
</feature>
<proteinExistence type="predicted"/>
<evidence type="ECO:0008006" key="4">
    <source>
        <dbReference type="Google" id="ProtNLM"/>
    </source>
</evidence>
<gene>
    <name evidence="2" type="ORF">SSOG_03534</name>
</gene>
<organism evidence="2 3">
    <name type="scientific">Streptomyces himastatinicus ATCC 53653</name>
    <dbReference type="NCBI Taxonomy" id="457427"/>
    <lineage>
        <taxon>Bacteria</taxon>
        <taxon>Bacillati</taxon>
        <taxon>Actinomycetota</taxon>
        <taxon>Actinomycetes</taxon>
        <taxon>Kitasatosporales</taxon>
        <taxon>Streptomycetaceae</taxon>
        <taxon>Streptomyces</taxon>
        <taxon>Streptomyces violaceusniger group</taxon>
    </lineage>
</organism>
<name>D9WNC3_9ACTN</name>
<dbReference type="OrthoDB" id="9974456at2"/>
<dbReference type="EMBL" id="GG657754">
    <property type="protein sequence ID" value="EFL23820.1"/>
    <property type="molecule type" value="Genomic_DNA"/>
</dbReference>